<evidence type="ECO:0000256" key="4">
    <source>
        <dbReference type="ARBA" id="ARBA00022729"/>
    </source>
</evidence>
<dbReference type="GO" id="GO:0071222">
    <property type="term" value="P:cellular response to lipopolysaccharide"/>
    <property type="evidence" value="ECO:0007669"/>
    <property type="project" value="TreeGrafter"/>
</dbReference>
<evidence type="ECO:0000313" key="10">
    <source>
        <dbReference type="Proteomes" id="UP000694545"/>
    </source>
</evidence>
<dbReference type="PANTHER" id="PTHR10078">
    <property type="entry name" value="INTERLEUKIN-1 FAMILY MEMBER"/>
    <property type="match status" value="1"/>
</dbReference>
<evidence type="ECO:0000256" key="5">
    <source>
        <dbReference type="ARBA" id="ARBA00023157"/>
    </source>
</evidence>
<keyword evidence="5" id="KW-1015">Disulfide bond</keyword>
<dbReference type="OMA" id="NIELEXA"/>
<evidence type="ECO:0000256" key="2">
    <source>
        <dbReference type="ARBA" id="ARBA00010448"/>
    </source>
</evidence>
<dbReference type="InterPro" id="IPR003297">
    <property type="entry name" value="IL-1RA/IL-36"/>
</dbReference>
<dbReference type="PRINTS" id="PR00264">
    <property type="entry name" value="INTERLEUKIN1"/>
</dbReference>
<comment type="similarity">
    <text evidence="2 8">Belongs to the IL-1 family.</text>
</comment>
<keyword evidence="6" id="KW-0325">Glycoprotein</keyword>
<dbReference type="InterPro" id="IPR000975">
    <property type="entry name" value="IL-1_fam"/>
</dbReference>
<evidence type="ECO:0000256" key="7">
    <source>
        <dbReference type="ARBA" id="ARBA00034096"/>
    </source>
</evidence>
<dbReference type="PRINTS" id="PR01360">
    <property type="entry name" value="INTRLEUKIN1X"/>
</dbReference>
<evidence type="ECO:0000256" key="8">
    <source>
        <dbReference type="RuleBase" id="RU003753"/>
    </source>
</evidence>
<dbReference type="InterPro" id="IPR008996">
    <property type="entry name" value="IL1/FGF"/>
</dbReference>
<dbReference type="AlphaFoldDB" id="A0A8D2JCI6"/>
<dbReference type="FunFam" id="2.80.10.50:FF:000013">
    <property type="entry name" value="Interleukin-1"/>
    <property type="match status" value="1"/>
</dbReference>
<keyword evidence="3 8" id="KW-0964">Secreted</keyword>
<keyword evidence="4" id="KW-0732">Signal</keyword>
<dbReference type="GO" id="GO:0005149">
    <property type="term" value="F:interleukin-1 receptor binding"/>
    <property type="evidence" value="ECO:0007669"/>
    <property type="project" value="UniProtKB-UniRule"/>
</dbReference>
<dbReference type="PROSITE" id="PS00253">
    <property type="entry name" value="INTERLEUKIN_1"/>
    <property type="match status" value="1"/>
</dbReference>
<name>A0A8D2JCI6_VARKO</name>
<dbReference type="GO" id="GO:0010628">
    <property type="term" value="P:positive regulation of gene expression"/>
    <property type="evidence" value="ECO:0007669"/>
    <property type="project" value="TreeGrafter"/>
</dbReference>
<reference evidence="9" key="2">
    <citation type="submission" date="2025-09" db="UniProtKB">
        <authorList>
            <consortium name="Ensembl"/>
        </authorList>
    </citation>
    <scope>IDENTIFICATION</scope>
</reference>
<dbReference type="SUPFAM" id="SSF50353">
    <property type="entry name" value="Cytokine"/>
    <property type="match status" value="1"/>
</dbReference>
<dbReference type="Proteomes" id="UP000694545">
    <property type="component" value="Unplaced"/>
</dbReference>
<dbReference type="PANTHER" id="PTHR10078:SF28">
    <property type="entry name" value="INTERLEUKIN-1 RECEPTOR ANTAGONIST PROTEIN"/>
    <property type="match status" value="1"/>
</dbReference>
<comment type="subcellular location">
    <subcellularLocation>
        <location evidence="1 8">Secreted</location>
    </subcellularLocation>
</comment>
<keyword evidence="10" id="KW-1185">Reference proteome</keyword>
<dbReference type="Ensembl" id="ENSVKKT00000010698.1">
    <property type="protein sequence ID" value="ENSVKKP00000010444.1"/>
    <property type="gene ID" value="ENSVKKG00000007347.1"/>
</dbReference>
<accession>A0A8D2JCI6</accession>
<evidence type="ECO:0000313" key="9">
    <source>
        <dbReference type="Ensembl" id="ENSVKKP00000010444.1"/>
    </source>
</evidence>
<dbReference type="GO" id="GO:0005125">
    <property type="term" value="F:cytokine activity"/>
    <property type="evidence" value="ECO:0007669"/>
    <property type="project" value="UniProtKB-UniRule"/>
</dbReference>
<evidence type="ECO:0000256" key="3">
    <source>
        <dbReference type="ARBA" id="ARBA00022525"/>
    </source>
</evidence>
<protein>
    <recommendedName>
        <fullName evidence="8">Interleukin-1</fullName>
    </recommendedName>
</protein>
<comment type="function">
    <text evidence="7">Anti-inflammatory antagonist of interleukin-1 family of proinflammatory cytokines such as interleukin-1beta/IL1B and interleukin-1alpha/IL1A. Protects from immune dysregulation and uncontrolled systemic inflammation triggered by IL1 for a range of innate stimulatory agents such as pathogens.</text>
</comment>
<proteinExistence type="inferred from homology"/>
<reference evidence="9" key="1">
    <citation type="submission" date="2025-08" db="UniProtKB">
        <authorList>
            <consortium name="Ensembl"/>
        </authorList>
    </citation>
    <scope>IDENTIFICATION</scope>
</reference>
<sequence>SGLLATSVPCVFLKSLYLQNDELVAGHLQGPNSALEEMIYWIPIHAFDHEKLLVILSIQDGQRCLACSSGAQPVLQLESINITDLYKDGKEERARFTFFLSRKGGMCQFESAAHPGWFLCTSYRPNEPLGLTRVTGASHLVDFYFQSH</sequence>
<evidence type="ECO:0000256" key="1">
    <source>
        <dbReference type="ARBA" id="ARBA00004613"/>
    </source>
</evidence>
<evidence type="ECO:0000256" key="6">
    <source>
        <dbReference type="ARBA" id="ARBA00023180"/>
    </source>
</evidence>
<organism evidence="9 10">
    <name type="scientific">Varanus komodoensis</name>
    <name type="common">Komodo dragon</name>
    <dbReference type="NCBI Taxonomy" id="61221"/>
    <lineage>
        <taxon>Eukaryota</taxon>
        <taxon>Metazoa</taxon>
        <taxon>Chordata</taxon>
        <taxon>Craniata</taxon>
        <taxon>Vertebrata</taxon>
        <taxon>Euteleostomi</taxon>
        <taxon>Lepidosauria</taxon>
        <taxon>Squamata</taxon>
        <taxon>Bifurcata</taxon>
        <taxon>Unidentata</taxon>
        <taxon>Episquamata</taxon>
        <taxon>Toxicofera</taxon>
        <taxon>Anguimorpha</taxon>
        <taxon>Paleoanguimorpha</taxon>
        <taxon>Varanoidea</taxon>
        <taxon>Varanidae</taxon>
        <taxon>Varanus</taxon>
    </lineage>
</organism>
<dbReference type="InterPro" id="IPR020877">
    <property type="entry name" value="IL-1_CS"/>
</dbReference>
<dbReference type="SMART" id="SM00125">
    <property type="entry name" value="IL1"/>
    <property type="match status" value="1"/>
</dbReference>
<dbReference type="Pfam" id="PF00340">
    <property type="entry name" value="IL1"/>
    <property type="match status" value="1"/>
</dbReference>
<dbReference type="Gene3D" id="2.80.10.50">
    <property type="match status" value="1"/>
</dbReference>
<dbReference type="GO" id="GO:0005615">
    <property type="term" value="C:extracellular space"/>
    <property type="evidence" value="ECO:0007669"/>
    <property type="project" value="InterPro"/>
</dbReference>
<dbReference type="GO" id="GO:0019221">
    <property type="term" value="P:cytokine-mediated signaling pathway"/>
    <property type="evidence" value="ECO:0007669"/>
    <property type="project" value="TreeGrafter"/>
</dbReference>
<dbReference type="GO" id="GO:0002437">
    <property type="term" value="P:inflammatory response to antigenic stimulus"/>
    <property type="evidence" value="ECO:0007669"/>
    <property type="project" value="TreeGrafter"/>
</dbReference>